<keyword evidence="2" id="KW-1185">Reference proteome</keyword>
<dbReference type="Proteomes" id="UP000245507">
    <property type="component" value="Unassembled WGS sequence"/>
</dbReference>
<protein>
    <submittedName>
        <fullName evidence="1">Uncharacterized protein</fullName>
    </submittedName>
</protein>
<evidence type="ECO:0000313" key="1">
    <source>
        <dbReference type="EMBL" id="PWN04960.1"/>
    </source>
</evidence>
<dbReference type="OrthoDB" id="3790091at2"/>
<organism evidence="1 2">
    <name type="scientific">Nocardioides silvaticus</name>
    <dbReference type="NCBI Taxonomy" id="2201891"/>
    <lineage>
        <taxon>Bacteria</taxon>
        <taxon>Bacillati</taxon>
        <taxon>Actinomycetota</taxon>
        <taxon>Actinomycetes</taxon>
        <taxon>Propionibacteriales</taxon>
        <taxon>Nocardioidaceae</taxon>
        <taxon>Nocardioides</taxon>
    </lineage>
</organism>
<evidence type="ECO:0000313" key="2">
    <source>
        <dbReference type="Proteomes" id="UP000245507"/>
    </source>
</evidence>
<gene>
    <name evidence="1" type="ORF">DJ010_01395</name>
</gene>
<dbReference type="AlphaFoldDB" id="A0A316TKK1"/>
<dbReference type="RefSeq" id="WP_109692464.1">
    <property type="nucleotide sequence ID" value="NZ_QGDD01000001.1"/>
</dbReference>
<dbReference type="EMBL" id="QGDD01000001">
    <property type="protein sequence ID" value="PWN04960.1"/>
    <property type="molecule type" value="Genomic_DNA"/>
</dbReference>
<comment type="caution">
    <text evidence="1">The sequence shown here is derived from an EMBL/GenBank/DDBJ whole genome shotgun (WGS) entry which is preliminary data.</text>
</comment>
<reference evidence="1 2" key="1">
    <citation type="submission" date="2018-05" db="EMBL/GenBank/DDBJ databases">
        <title>Nocardioides silvaticus genome.</title>
        <authorList>
            <person name="Li C."/>
            <person name="Wang G."/>
        </authorList>
    </citation>
    <scope>NUCLEOTIDE SEQUENCE [LARGE SCALE GENOMIC DNA]</scope>
    <source>
        <strain evidence="1 2">CCTCC AB 2018079</strain>
    </source>
</reference>
<name>A0A316TKK1_9ACTN</name>
<accession>A0A316TKK1</accession>
<proteinExistence type="predicted"/>
<sequence>MAATHKPRPDTRNHDDAADCWCCGNSYQPAELIHLGAHPETVVCLNCATYLGRQAKAAYDQRNPTLRGRLRDVTRVGRDGVIRLRLHQRPMLGRLLRRLDRHLP</sequence>